<feature type="compositionally biased region" description="Low complexity" evidence="1">
    <location>
        <begin position="64"/>
        <end position="77"/>
    </location>
</feature>
<protein>
    <submittedName>
        <fullName evidence="4">Uncharacterized protein (DUF305 family)</fullName>
    </submittedName>
</protein>
<keyword evidence="2" id="KW-1133">Transmembrane helix</keyword>
<organism evidence="4 5">
    <name type="scientific">Paraburkholderia fungorum</name>
    <dbReference type="NCBI Taxonomy" id="134537"/>
    <lineage>
        <taxon>Bacteria</taxon>
        <taxon>Pseudomonadati</taxon>
        <taxon>Pseudomonadota</taxon>
        <taxon>Betaproteobacteria</taxon>
        <taxon>Burkholderiales</taxon>
        <taxon>Burkholderiaceae</taxon>
        <taxon>Paraburkholderia</taxon>
    </lineage>
</organism>
<dbReference type="Pfam" id="PF03713">
    <property type="entry name" value="DUF305"/>
    <property type="match status" value="1"/>
</dbReference>
<dbReference type="Proteomes" id="UP000518681">
    <property type="component" value="Unassembled WGS sequence"/>
</dbReference>
<evidence type="ECO:0000313" key="5">
    <source>
        <dbReference type="Proteomes" id="UP000518681"/>
    </source>
</evidence>
<feature type="transmembrane region" description="Helical" evidence="2">
    <location>
        <begin position="31"/>
        <end position="51"/>
    </location>
</feature>
<accession>A0AAW3V0K3</accession>
<dbReference type="EMBL" id="JACIIK010000007">
    <property type="protein sequence ID" value="MBB6203466.1"/>
    <property type="molecule type" value="Genomic_DNA"/>
</dbReference>
<sequence>MDITPRMTTRIINTITTHPTDFTVRSFSMKYLHFLNVISVCAGVALSGASLTAHAQQGASMPAMNMSGSNSGESNPSTQAFKEGSDQMMKNMSAPPYTGDTDKDFVAHMIPHHQGAVSMAKVELKYGKDPAMKRLARNIIKAQNEEIAYMKSWQAKHGK</sequence>
<name>A0AAW3V0K3_9BURK</name>
<evidence type="ECO:0000256" key="2">
    <source>
        <dbReference type="SAM" id="Phobius"/>
    </source>
</evidence>
<evidence type="ECO:0000256" key="1">
    <source>
        <dbReference type="SAM" id="MobiDB-lite"/>
    </source>
</evidence>
<dbReference type="PANTHER" id="PTHR36933:SF1">
    <property type="entry name" value="SLL0788 PROTEIN"/>
    <property type="match status" value="1"/>
</dbReference>
<feature type="region of interest" description="Disordered" evidence="1">
    <location>
        <begin position="62"/>
        <end position="81"/>
    </location>
</feature>
<gene>
    <name evidence="4" type="ORF">GGD69_004344</name>
</gene>
<keyword evidence="2" id="KW-0812">Transmembrane</keyword>
<dbReference type="InterPro" id="IPR012347">
    <property type="entry name" value="Ferritin-like"/>
</dbReference>
<proteinExistence type="predicted"/>
<reference evidence="4 5" key="1">
    <citation type="submission" date="2020-08" db="EMBL/GenBank/DDBJ databases">
        <title>Genomic Encyclopedia of Type Strains, Phase IV (KMG-V): Genome sequencing to study the core and pangenomes of soil and plant-associated prokaryotes.</title>
        <authorList>
            <person name="Whitman W."/>
        </authorList>
    </citation>
    <scope>NUCLEOTIDE SEQUENCE [LARGE SCALE GENOMIC DNA]</scope>
    <source>
        <strain evidence="4 5">SEMIA 4013</strain>
    </source>
</reference>
<keyword evidence="2" id="KW-0472">Membrane</keyword>
<evidence type="ECO:0000259" key="3">
    <source>
        <dbReference type="Pfam" id="PF03713"/>
    </source>
</evidence>
<dbReference type="PANTHER" id="PTHR36933">
    <property type="entry name" value="SLL0788 PROTEIN"/>
    <property type="match status" value="1"/>
</dbReference>
<dbReference type="Gene3D" id="1.20.1260.10">
    <property type="match status" value="1"/>
</dbReference>
<dbReference type="AlphaFoldDB" id="A0AAW3V0K3"/>
<feature type="domain" description="DUF305" evidence="3">
    <location>
        <begin position="67"/>
        <end position="153"/>
    </location>
</feature>
<dbReference type="InterPro" id="IPR005183">
    <property type="entry name" value="DUF305_CopM-like"/>
</dbReference>
<comment type="caution">
    <text evidence="4">The sequence shown here is derived from an EMBL/GenBank/DDBJ whole genome shotgun (WGS) entry which is preliminary data.</text>
</comment>
<evidence type="ECO:0000313" key="4">
    <source>
        <dbReference type="EMBL" id="MBB6203466.1"/>
    </source>
</evidence>